<evidence type="ECO:0000259" key="1">
    <source>
        <dbReference type="PROSITE" id="PS50995"/>
    </source>
</evidence>
<dbReference type="InterPro" id="IPR000835">
    <property type="entry name" value="HTH_MarR-typ"/>
</dbReference>
<dbReference type="PATRIC" id="fig|1423734.3.peg.2804"/>
<accession>X0PUT4</accession>
<dbReference type="PRINTS" id="PR00598">
    <property type="entry name" value="HTHMARR"/>
</dbReference>
<reference evidence="2 3" key="1">
    <citation type="journal article" date="2015" name="Genome Announc.">
        <title>Expanding the biotechnology potential of lactobacilli through comparative genomics of 213 strains and associated genera.</title>
        <authorList>
            <person name="Sun Z."/>
            <person name="Harris H.M."/>
            <person name="McCann A."/>
            <person name="Guo C."/>
            <person name="Argimon S."/>
            <person name="Zhang W."/>
            <person name="Yang X."/>
            <person name="Jeffery I.B."/>
            <person name="Cooney J.C."/>
            <person name="Kagawa T.F."/>
            <person name="Liu W."/>
            <person name="Song Y."/>
            <person name="Salvetti E."/>
            <person name="Wrobel A."/>
            <person name="Rasinkangas P."/>
            <person name="Parkhill J."/>
            <person name="Rea M.C."/>
            <person name="O'Sullivan O."/>
            <person name="Ritari J."/>
            <person name="Douillard F.P."/>
            <person name="Paul Ross R."/>
            <person name="Yang R."/>
            <person name="Briner A.E."/>
            <person name="Felis G.E."/>
            <person name="de Vos W.M."/>
            <person name="Barrangou R."/>
            <person name="Klaenhammer T.R."/>
            <person name="Caufield P.W."/>
            <person name="Cui Y."/>
            <person name="Zhang H."/>
            <person name="O'Toole P.W."/>
        </authorList>
    </citation>
    <scope>NUCLEOTIDE SEQUENCE [LARGE SCALE GENOMIC DNA]</scope>
    <source>
        <strain evidence="2 3">DSM 18527</strain>
    </source>
</reference>
<comment type="caution">
    <text evidence="2">The sequence shown here is derived from an EMBL/GenBank/DDBJ whole genome shotgun (WGS) entry which is preliminary data.</text>
</comment>
<evidence type="ECO:0000313" key="3">
    <source>
        <dbReference type="Proteomes" id="UP000051236"/>
    </source>
</evidence>
<name>X0PUT4_9LACO</name>
<evidence type="ECO:0000313" key="2">
    <source>
        <dbReference type="EMBL" id="KRM33509.1"/>
    </source>
</evidence>
<organism evidence="2 3">
    <name type="scientific">Agrilactobacillus composti DSM 18527 = JCM 14202</name>
    <dbReference type="NCBI Taxonomy" id="1423734"/>
    <lineage>
        <taxon>Bacteria</taxon>
        <taxon>Bacillati</taxon>
        <taxon>Bacillota</taxon>
        <taxon>Bacilli</taxon>
        <taxon>Lactobacillales</taxon>
        <taxon>Lactobacillaceae</taxon>
        <taxon>Agrilactobacillus</taxon>
    </lineage>
</organism>
<feature type="domain" description="HTH marR-type" evidence="1">
    <location>
        <begin position="29"/>
        <end position="163"/>
    </location>
</feature>
<dbReference type="Proteomes" id="UP000051236">
    <property type="component" value="Unassembled WGS sequence"/>
</dbReference>
<gene>
    <name evidence="2" type="ORF">FC83_GL002759</name>
</gene>
<keyword evidence="3" id="KW-1185">Reference proteome</keyword>
<dbReference type="InterPro" id="IPR036390">
    <property type="entry name" value="WH_DNA-bd_sf"/>
</dbReference>
<dbReference type="SUPFAM" id="SSF46785">
    <property type="entry name" value="Winged helix' DNA-binding domain"/>
    <property type="match status" value="1"/>
</dbReference>
<dbReference type="PANTHER" id="PTHR33164">
    <property type="entry name" value="TRANSCRIPTIONAL REGULATOR, MARR FAMILY"/>
    <property type="match status" value="1"/>
</dbReference>
<dbReference type="InterPro" id="IPR039422">
    <property type="entry name" value="MarR/SlyA-like"/>
</dbReference>
<protein>
    <submittedName>
        <fullName evidence="2">Marr family transcriptional regulator</fullName>
    </submittedName>
</protein>
<dbReference type="Gene3D" id="1.10.10.10">
    <property type="entry name" value="Winged helix-like DNA-binding domain superfamily/Winged helix DNA-binding domain"/>
    <property type="match status" value="1"/>
</dbReference>
<dbReference type="PANTHER" id="PTHR33164:SF43">
    <property type="entry name" value="HTH-TYPE TRANSCRIPTIONAL REPRESSOR YETL"/>
    <property type="match status" value="1"/>
</dbReference>
<dbReference type="GO" id="GO:0006950">
    <property type="term" value="P:response to stress"/>
    <property type="evidence" value="ECO:0007669"/>
    <property type="project" value="TreeGrafter"/>
</dbReference>
<dbReference type="Pfam" id="PF12802">
    <property type="entry name" value="MarR_2"/>
    <property type="match status" value="1"/>
</dbReference>
<dbReference type="GO" id="GO:0003700">
    <property type="term" value="F:DNA-binding transcription factor activity"/>
    <property type="evidence" value="ECO:0007669"/>
    <property type="project" value="InterPro"/>
</dbReference>
<dbReference type="AlphaFoldDB" id="X0PUT4"/>
<dbReference type="SMART" id="SM00347">
    <property type="entry name" value="HTH_MARR"/>
    <property type="match status" value="1"/>
</dbReference>
<dbReference type="STRING" id="1423734.FC83_GL002759"/>
<dbReference type="EMBL" id="AZGA01000049">
    <property type="protein sequence ID" value="KRM33509.1"/>
    <property type="molecule type" value="Genomic_DNA"/>
</dbReference>
<sequence length="167" mass="19164">MDNFDAYERPDAQRVDLMRHEYKDADPETVLTFINFQHCYRTVENFYEQVLAQYGLSESRFIILMFLYHNQDTGLSPSDLAGKLGTSKVTVSKLIRGLLVDQLIEKAPVPRDKRSFVVRITAKGLQLLTRFLPVNFQTVNHLFANLTSAEQKQLNVLLNKLLLGTKS</sequence>
<dbReference type="RefSeq" id="WP_035456033.1">
    <property type="nucleotide sequence ID" value="NZ_AZGA01000049.1"/>
</dbReference>
<dbReference type="PROSITE" id="PS50995">
    <property type="entry name" value="HTH_MARR_2"/>
    <property type="match status" value="1"/>
</dbReference>
<dbReference type="InterPro" id="IPR036388">
    <property type="entry name" value="WH-like_DNA-bd_sf"/>
</dbReference>
<proteinExistence type="predicted"/>
<dbReference type="eggNOG" id="COG1846">
    <property type="taxonomic scope" value="Bacteria"/>
</dbReference>